<feature type="domain" description="Proline dehydrogenase" evidence="23">
    <location>
        <begin position="183"/>
        <end position="479"/>
    </location>
</feature>
<gene>
    <name evidence="25" type="ORF">SAMN05660652_01338</name>
</gene>
<evidence type="ECO:0000256" key="14">
    <source>
        <dbReference type="ARBA" id="ARBA00048142"/>
    </source>
</evidence>
<evidence type="ECO:0000256" key="20">
    <source>
        <dbReference type="PROSITE-ProRule" id="PRU10007"/>
    </source>
</evidence>
<evidence type="ECO:0000256" key="21">
    <source>
        <dbReference type="RuleBase" id="RU003345"/>
    </source>
</evidence>
<keyword evidence="12 18" id="KW-0804">Transcription</keyword>
<dbReference type="PIRSF" id="PIRSF000197">
    <property type="entry name" value="Bifunct_PutA"/>
    <property type="match status" value="1"/>
</dbReference>
<dbReference type="Pfam" id="PF00171">
    <property type="entry name" value="Aldedh"/>
    <property type="match status" value="1"/>
</dbReference>
<dbReference type="InterPro" id="IPR015590">
    <property type="entry name" value="Aldehyde_DH_dom"/>
</dbReference>
<dbReference type="RefSeq" id="WP_091935720.1">
    <property type="nucleotide sequence ID" value="NZ_FNCY01000004.1"/>
</dbReference>
<evidence type="ECO:0000256" key="1">
    <source>
        <dbReference type="ARBA" id="ARBA00001974"/>
    </source>
</evidence>
<evidence type="ECO:0000256" key="13">
    <source>
        <dbReference type="ARBA" id="ARBA00023268"/>
    </source>
</evidence>
<dbReference type="SUPFAM" id="SSF53720">
    <property type="entry name" value="ALDH-like"/>
    <property type="match status" value="1"/>
</dbReference>
<dbReference type="PROSITE" id="PS00070">
    <property type="entry name" value="ALDEHYDE_DEHYDR_CYS"/>
    <property type="match status" value="1"/>
</dbReference>
<dbReference type="InterPro" id="IPR029510">
    <property type="entry name" value="Ald_DH_CS_GLU"/>
</dbReference>
<dbReference type="Pfam" id="PF01619">
    <property type="entry name" value="Pro_dh"/>
    <property type="match status" value="1"/>
</dbReference>
<evidence type="ECO:0000313" key="25">
    <source>
        <dbReference type="EMBL" id="SDH18297.1"/>
    </source>
</evidence>
<comment type="function">
    <text evidence="18">Oxidizes proline to glutamate for use as a carbon and nitrogen source.</text>
</comment>
<dbReference type="InterPro" id="IPR025703">
    <property type="entry name" value="Bifunct_PutA"/>
</dbReference>
<evidence type="ECO:0000259" key="23">
    <source>
        <dbReference type="Pfam" id="PF01619"/>
    </source>
</evidence>
<evidence type="ECO:0000256" key="5">
    <source>
        <dbReference type="ARBA" id="ARBA00022630"/>
    </source>
</evidence>
<evidence type="ECO:0000259" key="22">
    <source>
        <dbReference type="Pfam" id="PF00171"/>
    </source>
</evidence>
<evidence type="ECO:0000256" key="12">
    <source>
        <dbReference type="ARBA" id="ARBA00023163"/>
    </source>
</evidence>
<proteinExistence type="inferred from homology"/>
<dbReference type="Pfam" id="PF14850">
    <property type="entry name" value="Pro_dh-DNA_bdg"/>
    <property type="match status" value="1"/>
</dbReference>
<keyword evidence="8 18" id="KW-0805">Transcription regulation</keyword>
<dbReference type="InterPro" id="IPR024090">
    <property type="entry name" value="PRODH_PutA_dom_I"/>
</dbReference>
<evidence type="ECO:0000313" key="26">
    <source>
        <dbReference type="Proteomes" id="UP000198607"/>
    </source>
</evidence>
<dbReference type="NCBIfam" id="TIGR01238">
    <property type="entry name" value="D1pyr5carbox3"/>
    <property type="match status" value="1"/>
</dbReference>
<reference evidence="25 26" key="1">
    <citation type="submission" date="2016-10" db="EMBL/GenBank/DDBJ databases">
        <authorList>
            <person name="de Groot N.N."/>
        </authorList>
    </citation>
    <scope>NUCLEOTIDE SEQUENCE [LARGE SCALE GENOMIC DNA]</scope>
    <source>
        <strain evidence="25 26">DSM 5885</strain>
    </source>
</reference>
<evidence type="ECO:0000256" key="9">
    <source>
        <dbReference type="ARBA" id="ARBA00023027"/>
    </source>
</evidence>
<dbReference type="InterPro" id="IPR016163">
    <property type="entry name" value="Ald_DH_C"/>
</dbReference>
<dbReference type="OrthoDB" id="6187633at2"/>
<keyword evidence="5 18" id="KW-0285">Flavoprotein</keyword>
<comment type="similarity">
    <text evidence="17 18">In the C-terminal section; belongs to the aldehyde dehydrogenase family.</text>
</comment>
<keyword evidence="4 18" id="KW-0678">Repressor</keyword>
<accession>A0A1G8ABN4</accession>
<evidence type="ECO:0000256" key="18">
    <source>
        <dbReference type="PIRNR" id="PIRNR000197"/>
    </source>
</evidence>
<evidence type="ECO:0000256" key="7">
    <source>
        <dbReference type="ARBA" id="ARBA00023002"/>
    </source>
</evidence>
<evidence type="ECO:0000256" key="16">
    <source>
        <dbReference type="ARBA" id="ARBA00060889"/>
    </source>
</evidence>
<evidence type="ECO:0000256" key="15">
    <source>
        <dbReference type="ARBA" id="ARBA00048779"/>
    </source>
</evidence>
<keyword evidence="10 18" id="KW-0642">Proline metabolism</keyword>
<dbReference type="InterPro" id="IPR002872">
    <property type="entry name" value="Proline_DH_dom"/>
</dbReference>
<dbReference type="GO" id="GO:0003842">
    <property type="term" value="F:L-glutamate gamma-semialdehyde dehydrogenase activity"/>
    <property type="evidence" value="ECO:0007669"/>
    <property type="project" value="UniProtKB-UniRule"/>
</dbReference>
<evidence type="ECO:0000256" key="11">
    <source>
        <dbReference type="ARBA" id="ARBA00023125"/>
    </source>
</evidence>
<comment type="pathway">
    <text evidence="3 18">Amino-acid degradation; L-proline degradation into L-glutamate; L-glutamate from L-proline: step 2/2.</text>
</comment>
<dbReference type="SUPFAM" id="SSF51730">
    <property type="entry name" value="FAD-linked oxidoreductase"/>
    <property type="match status" value="1"/>
</dbReference>
<comment type="catalytic activity">
    <reaction evidence="14 18">
        <text>L-glutamate 5-semialdehyde + NAD(+) + H2O = L-glutamate + NADH + 2 H(+)</text>
        <dbReference type="Rhea" id="RHEA:30235"/>
        <dbReference type="ChEBI" id="CHEBI:15377"/>
        <dbReference type="ChEBI" id="CHEBI:15378"/>
        <dbReference type="ChEBI" id="CHEBI:29985"/>
        <dbReference type="ChEBI" id="CHEBI:57540"/>
        <dbReference type="ChEBI" id="CHEBI:57945"/>
        <dbReference type="ChEBI" id="CHEBI:58066"/>
        <dbReference type="EC" id="1.2.1.88"/>
    </reaction>
</comment>
<dbReference type="EC" id="1.2.1.88" evidence="18"/>
<dbReference type="Gene3D" id="3.40.309.10">
    <property type="entry name" value="Aldehyde Dehydrogenase, Chain A, domain 2"/>
    <property type="match status" value="1"/>
</dbReference>
<comment type="cofactor">
    <cofactor evidence="1 18">
        <name>FAD</name>
        <dbReference type="ChEBI" id="CHEBI:57692"/>
    </cofactor>
</comment>
<dbReference type="GO" id="GO:0010133">
    <property type="term" value="P:L-proline catabolic process to L-glutamate"/>
    <property type="evidence" value="ECO:0007669"/>
    <property type="project" value="UniProtKB-UniRule"/>
</dbReference>
<comment type="catalytic activity">
    <reaction evidence="15 18">
        <text>L-proline + a quinone = (S)-1-pyrroline-5-carboxylate + a quinol + H(+)</text>
        <dbReference type="Rhea" id="RHEA:23784"/>
        <dbReference type="ChEBI" id="CHEBI:15378"/>
        <dbReference type="ChEBI" id="CHEBI:17388"/>
        <dbReference type="ChEBI" id="CHEBI:24646"/>
        <dbReference type="ChEBI" id="CHEBI:60039"/>
        <dbReference type="ChEBI" id="CHEBI:132124"/>
        <dbReference type="EC" id="1.5.5.2"/>
    </reaction>
</comment>
<keyword evidence="7 18" id="KW-0560">Oxidoreductase</keyword>
<comment type="similarity">
    <text evidence="16 18">In the N-terminal section; belongs to the proline dehydrogenase family.</text>
</comment>
<dbReference type="InterPro" id="IPR024082">
    <property type="entry name" value="PRODH_PutA_dom_II"/>
</dbReference>
<dbReference type="Gene3D" id="1.20.5.550">
    <property type="entry name" value="Single Helix bin"/>
    <property type="match status" value="1"/>
</dbReference>
<dbReference type="GO" id="GO:0004657">
    <property type="term" value="F:proline dehydrogenase activity"/>
    <property type="evidence" value="ECO:0007669"/>
    <property type="project" value="UniProtKB-UniRule"/>
</dbReference>
<dbReference type="InterPro" id="IPR016160">
    <property type="entry name" value="Ald_DH_CS_CYS"/>
</dbReference>
<feature type="domain" description="Aldehyde dehydrogenase" evidence="22">
    <location>
        <begin position="566"/>
        <end position="996"/>
    </location>
</feature>
<evidence type="ECO:0000256" key="10">
    <source>
        <dbReference type="ARBA" id="ARBA00023062"/>
    </source>
</evidence>
<dbReference type="Gene3D" id="3.20.20.220">
    <property type="match status" value="1"/>
</dbReference>
<dbReference type="FunFam" id="3.40.309.10:FF:000005">
    <property type="entry name" value="1-pyrroline-5-carboxylate dehydrogenase 1"/>
    <property type="match status" value="1"/>
</dbReference>
<dbReference type="AlphaFoldDB" id="A0A1G8ABN4"/>
<dbReference type="InterPro" id="IPR016162">
    <property type="entry name" value="Ald_DH_N"/>
</dbReference>
<protein>
    <recommendedName>
        <fullName evidence="18">Bifunctional protein PutA</fullName>
    </recommendedName>
    <domain>
        <recommendedName>
            <fullName evidence="18">Proline dehydrogenase</fullName>
            <ecNumber evidence="18">1.5.5.2</ecNumber>
        </recommendedName>
        <alternativeName>
            <fullName evidence="18">Proline oxidase</fullName>
        </alternativeName>
    </domain>
    <domain>
        <recommendedName>
            <fullName evidence="18">Delta-1-pyrroline-5-carboxylate dehydrogenase</fullName>
            <shortName evidence="18">P5C dehydrogenase</shortName>
            <ecNumber evidence="18">1.2.1.88</ecNumber>
        </recommendedName>
        <alternativeName>
            <fullName evidence="18">L-glutamate gamma-semialdehyde dehydrogenase</fullName>
        </alternativeName>
    </domain>
</protein>
<evidence type="ECO:0000256" key="6">
    <source>
        <dbReference type="ARBA" id="ARBA00022827"/>
    </source>
</evidence>
<dbReference type="PANTHER" id="PTHR42862:SF1">
    <property type="entry name" value="DELTA-1-PYRROLINE-5-CARBOXYLATE DEHYDROGENASE 2, ISOFORM A-RELATED"/>
    <property type="match status" value="1"/>
</dbReference>
<keyword evidence="9 18" id="KW-0520">NAD</keyword>
<dbReference type="InterPro" id="IPR029041">
    <property type="entry name" value="FAD-linked_oxidoreductase-like"/>
</dbReference>
<dbReference type="InterPro" id="IPR005933">
    <property type="entry name" value="PutA_C"/>
</dbReference>
<organism evidence="25 26">
    <name type="scientific">Propionivibrio dicarboxylicus</name>
    <dbReference type="NCBI Taxonomy" id="83767"/>
    <lineage>
        <taxon>Bacteria</taxon>
        <taxon>Pseudomonadati</taxon>
        <taxon>Pseudomonadota</taxon>
        <taxon>Betaproteobacteria</taxon>
        <taxon>Rhodocyclales</taxon>
        <taxon>Rhodocyclaceae</taxon>
        <taxon>Propionivibrio</taxon>
    </lineage>
</organism>
<dbReference type="UniPathway" id="UPA00261">
    <property type="reaction ID" value="UER00373"/>
</dbReference>
<feature type="active site" evidence="19 20">
    <location>
        <position position="782"/>
    </location>
</feature>
<dbReference type="GO" id="GO:0009898">
    <property type="term" value="C:cytoplasmic side of plasma membrane"/>
    <property type="evidence" value="ECO:0007669"/>
    <property type="project" value="TreeGrafter"/>
</dbReference>
<dbReference type="GO" id="GO:0003677">
    <property type="term" value="F:DNA binding"/>
    <property type="evidence" value="ECO:0007669"/>
    <property type="project" value="UniProtKB-KW"/>
</dbReference>
<evidence type="ECO:0000256" key="3">
    <source>
        <dbReference type="ARBA" id="ARBA00004786"/>
    </source>
</evidence>
<dbReference type="STRING" id="83767.SAMN05660652_01338"/>
<comment type="similarity">
    <text evidence="21">Belongs to the aldehyde dehydrogenase family.</text>
</comment>
<dbReference type="PANTHER" id="PTHR42862">
    <property type="entry name" value="DELTA-1-PYRROLINE-5-CARBOXYLATE DEHYDROGENASE 1, ISOFORM A-RELATED"/>
    <property type="match status" value="1"/>
</dbReference>
<evidence type="ECO:0000256" key="2">
    <source>
        <dbReference type="ARBA" id="ARBA00004739"/>
    </source>
</evidence>
<evidence type="ECO:0000259" key="24">
    <source>
        <dbReference type="Pfam" id="PF14850"/>
    </source>
</evidence>
<dbReference type="SUPFAM" id="SSF81935">
    <property type="entry name" value="N-terminal domain of bifunctional PutA protein"/>
    <property type="match status" value="1"/>
</dbReference>
<keyword evidence="26" id="KW-1185">Reference proteome</keyword>
<keyword evidence="11 18" id="KW-0238">DNA-binding</keyword>
<dbReference type="Gene3D" id="3.40.605.10">
    <property type="entry name" value="Aldehyde Dehydrogenase, Chain A, domain 1"/>
    <property type="match status" value="1"/>
</dbReference>
<dbReference type="GO" id="GO:0003700">
    <property type="term" value="F:DNA-binding transcription factor activity"/>
    <property type="evidence" value="ECO:0007669"/>
    <property type="project" value="InterPro"/>
</dbReference>
<sequence length="1204" mass="128395">MHQALERLRARIHDTVRRDESLCVAELIAAYRQRPPEAARVAVQARLLVEAVRAQRRQASGVDHLMHEFSLSSEEGVALMCVAEALLRIPDADTADRLIRDKLAKGAWGDHLGGQPSMFVSAATWGLLITGKLVATRSDEALGNALTRLIARCGEPVIRKGTELAMQLLGRQFVMGETIAAALERSRQNVARGYTHSFDMLGEAALTDADAERYFQSYLDAIEAIGRASRGEGVVAGPGISVKLSALHPRYTRLQRERVMRELYPKLLILAERACDQDISLTIDAEEADRLELSLDLFEQLVEAPQLAGWQGLGFVVQAYQKRAPAVIDYLVALARAHRRRLMVRLVKGAYWDSEIKRAQIDGLVDYPVFTRKFHSDLCYLVCAGKMLDAAESIYPQFATHNAQTLSAVSRMAVERKIEAFEFQCLHGMGEALYDNIVGPAAPGRRCRIYAPVGSYETLLPYLVRRLLENGSNSSFVNQIVDEAVSVDALIADPVAHAIAVCGERHPRIPVPPALFGTARKNSRGFDFADERALAGLERGLSELRSIGWTAAPLVVGAPAGEVSSRPVLNPADRRDVVGQVVEATAGEVEQALSAASAFAAEWAGQDVAMRADCLRRCADLLEKNAVALISLAIREAGKTRVNAVAEVREAVDFCRYYARQAQANPAAPANSGPVICISPWNFPLAIFVGQLGAALVAGHPVIAKPAGQTPLIAAFAVRLFHEAGMPAAALQFLPGRGDVVGNALVADARIAGVVFTGSLEVARRINRTLAEHPGEAFLIAETGGLNAMVVDSSAHLEQVVQDVIASAFDSAGQRCSALRLLCVQEDIAGRLLAMLSAAMQELCLGDPGRLDVDVGPVIDAPAQARLQAHVDAFVARGGLHFSLPLPEAAAQGSFVAPTLLGIDTPQDLREEVFGPVLHVLRFRRPQLGDLIEAINASGYGLTFGIQSRIEETIDFAVKRVRAGNIYVNRNMIGAVVGVQPFGGEGLSGTGPKAGGPLYLPRLAGWAAGPAELGAPAEGAVPVAESLMQLNEWALRTGRTRLAQLCGDYRAANLAGHGLRLPGPAGEANRLSFVPRGGVACRADDDAALLEQIAAVLATGNVPLLADDALTQSVRALLPGPLAAILVVRPEPLDEAALAAVLFAGKAADRRALAQALAARPGEIVPLLTVGPRGYPLARLVKERVVSVNTAAAGGDTGLMMLGD</sequence>
<evidence type="ECO:0000256" key="19">
    <source>
        <dbReference type="PIRSR" id="PIRSR000197-1"/>
    </source>
</evidence>
<dbReference type="EC" id="1.5.5.2" evidence="18"/>
<evidence type="ECO:0000256" key="4">
    <source>
        <dbReference type="ARBA" id="ARBA00022491"/>
    </source>
</evidence>
<dbReference type="PROSITE" id="PS00687">
    <property type="entry name" value="ALDEHYDE_DEHYDR_GLU"/>
    <property type="match status" value="1"/>
</dbReference>
<evidence type="ECO:0000256" key="8">
    <source>
        <dbReference type="ARBA" id="ARBA00023015"/>
    </source>
</evidence>
<dbReference type="Gene3D" id="1.20.5.460">
    <property type="entry name" value="Single helix bin"/>
    <property type="match status" value="1"/>
</dbReference>
<name>A0A1G8ABN4_9RHOO</name>
<comment type="pathway">
    <text evidence="2 18">Amino-acid degradation; L-proline degradation into L-glutamate; L-glutamate from L-proline: step 1/2.</text>
</comment>
<dbReference type="Proteomes" id="UP000198607">
    <property type="component" value="Unassembled WGS sequence"/>
</dbReference>
<keyword evidence="6 18" id="KW-0274">FAD</keyword>
<feature type="active site" evidence="19">
    <location>
        <position position="816"/>
    </location>
</feature>
<dbReference type="InterPro" id="IPR016161">
    <property type="entry name" value="Ald_DH/histidinol_DH"/>
</dbReference>
<keyword evidence="13" id="KW-0511">Multifunctional enzyme</keyword>
<feature type="domain" description="Proline dehydrogenase PutA" evidence="24">
    <location>
        <begin position="62"/>
        <end position="173"/>
    </location>
</feature>
<dbReference type="EMBL" id="FNCY01000004">
    <property type="protein sequence ID" value="SDH18297.1"/>
    <property type="molecule type" value="Genomic_DNA"/>
</dbReference>
<evidence type="ECO:0000256" key="17">
    <source>
        <dbReference type="ARBA" id="ARBA00060911"/>
    </source>
</evidence>
<dbReference type="InterPro" id="IPR024089">
    <property type="entry name" value="PRODH_PutA_dom_I/II"/>
</dbReference>
<dbReference type="NCBIfam" id="NF008869">
    <property type="entry name" value="PRK11904.1"/>
    <property type="match status" value="1"/>
</dbReference>
<dbReference type="FunFam" id="3.20.20.220:FF:000004">
    <property type="entry name" value="Bifunctional protein PutA"/>
    <property type="match status" value="1"/>
</dbReference>
<dbReference type="InterPro" id="IPR050485">
    <property type="entry name" value="Proline_metab_enzyme"/>
</dbReference>